<dbReference type="EMBL" id="JACCKX010000001">
    <property type="protein sequence ID" value="NZA03224.1"/>
    <property type="molecule type" value="Genomic_DNA"/>
</dbReference>
<dbReference type="Pfam" id="PF07362">
    <property type="entry name" value="CcdA"/>
    <property type="match status" value="1"/>
</dbReference>
<accession>A0A853IZ84</accession>
<name>A0A853IZ84_9BURK</name>
<dbReference type="RefSeq" id="WP_180551473.1">
    <property type="nucleotide sequence ID" value="NZ_DAIPTI010000001.1"/>
</dbReference>
<dbReference type="Proteomes" id="UP000589716">
    <property type="component" value="Unassembled WGS sequence"/>
</dbReference>
<comment type="caution">
    <text evidence="2">The sequence shown here is derived from an EMBL/GenBank/DDBJ whole genome shotgun (WGS) entry which is preliminary data.</text>
</comment>
<sequence length="84" mass="9267">MSTPHTVSPRKRPVNLTLSEDLVQEAEAHSGNLSATVEAMLTEYVARERDARAARLREAEQCCDDWNAVLDAWGGSFADDHSPL</sequence>
<evidence type="ECO:0000256" key="1">
    <source>
        <dbReference type="ARBA" id="ARBA00022649"/>
    </source>
</evidence>
<protein>
    <submittedName>
        <fullName evidence="2">Type II toxin-antitoxin system CcdA family antitoxin</fullName>
    </submittedName>
</protein>
<keyword evidence="1" id="KW-1277">Toxin-antitoxin system</keyword>
<keyword evidence="3" id="KW-1185">Reference proteome</keyword>
<proteinExistence type="predicted"/>
<dbReference type="AlphaFoldDB" id="A0A853IZ84"/>
<gene>
    <name evidence="2" type="ORF">H0I39_18580</name>
</gene>
<evidence type="ECO:0000313" key="3">
    <source>
        <dbReference type="Proteomes" id="UP000589716"/>
    </source>
</evidence>
<organism evidence="2 3">
    <name type="scientific">Ottowia beijingensis</name>
    <dbReference type="NCBI Taxonomy" id="1207057"/>
    <lineage>
        <taxon>Bacteria</taxon>
        <taxon>Pseudomonadati</taxon>
        <taxon>Pseudomonadota</taxon>
        <taxon>Betaproteobacteria</taxon>
        <taxon>Burkholderiales</taxon>
        <taxon>Comamonadaceae</taxon>
        <taxon>Ottowia</taxon>
    </lineage>
</organism>
<evidence type="ECO:0000313" key="2">
    <source>
        <dbReference type="EMBL" id="NZA03224.1"/>
    </source>
</evidence>
<reference evidence="2 3" key="1">
    <citation type="submission" date="2020-07" db="EMBL/GenBank/DDBJ databases">
        <authorList>
            <person name="Maaloum M."/>
        </authorList>
    </citation>
    <scope>NUCLEOTIDE SEQUENCE [LARGE SCALE GENOMIC DNA]</scope>
    <source>
        <strain evidence="2 3">GCS-AN-3</strain>
    </source>
</reference>
<dbReference type="InterPro" id="IPR009956">
    <property type="entry name" value="Post-segregation_anti-tox_CcdA"/>
</dbReference>